<dbReference type="AlphaFoldDB" id="A9KEY6"/>
<feature type="region of interest" description="Disordered" evidence="1">
    <location>
        <begin position="1"/>
        <end position="20"/>
    </location>
</feature>
<proteinExistence type="predicted"/>
<name>A9KEY6_COXBN</name>
<reference evidence="2 3" key="1">
    <citation type="journal article" date="2009" name="Infect. Immun.">
        <title>Comparative genomics reveal extensive transposon-mediated genomic plasticity and diversity among potential effector proteins within the genus Coxiella.</title>
        <authorList>
            <person name="Beare P.A."/>
            <person name="Unsworth N."/>
            <person name="Andoh M."/>
            <person name="Voth D.E."/>
            <person name="Omsland A."/>
            <person name="Gilk S.D."/>
            <person name="Williams K.P."/>
            <person name="Sobral B.W."/>
            <person name="Kupko J.J.III."/>
            <person name="Porcella S.F."/>
            <person name="Samuel J.E."/>
            <person name="Heinzen R.A."/>
        </authorList>
    </citation>
    <scope>NUCLEOTIDE SEQUENCE [LARGE SCALE GENOMIC DNA]</scope>
    <source>
        <strain evidence="2 3">Dugway 5J108-111</strain>
    </source>
</reference>
<protein>
    <submittedName>
        <fullName evidence="2">Uncharacterized protein</fullName>
    </submittedName>
</protein>
<dbReference type="Proteomes" id="UP000008555">
    <property type="component" value="Chromosome"/>
</dbReference>
<gene>
    <name evidence="2" type="ordered locus">CBUD_0042</name>
</gene>
<sequence length="42" mass="4879">MIGDLNKRPRTISPGLNKERLWPDGRDEKLTFASQRNKVLLN</sequence>
<evidence type="ECO:0000313" key="2">
    <source>
        <dbReference type="EMBL" id="ABS77935.1"/>
    </source>
</evidence>
<dbReference type="KEGG" id="cbd:CBUD_0042"/>
<evidence type="ECO:0000313" key="3">
    <source>
        <dbReference type="Proteomes" id="UP000008555"/>
    </source>
</evidence>
<dbReference type="EMBL" id="CP000733">
    <property type="protein sequence ID" value="ABS77935.1"/>
    <property type="molecule type" value="Genomic_DNA"/>
</dbReference>
<dbReference type="RefSeq" id="WP_005770146.1">
    <property type="nucleotide sequence ID" value="NC_009727.1"/>
</dbReference>
<dbReference type="HOGENOM" id="CLU_3250233_0_0_6"/>
<evidence type="ECO:0000256" key="1">
    <source>
        <dbReference type="SAM" id="MobiDB-lite"/>
    </source>
</evidence>
<accession>A9KEY6</accession>
<organism evidence="2 3">
    <name type="scientific">Coxiella burnetii (strain Dugway 5J108-111)</name>
    <dbReference type="NCBI Taxonomy" id="434922"/>
    <lineage>
        <taxon>Bacteria</taxon>
        <taxon>Pseudomonadati</taxon>
        <taxon>Pseudomonadota</taxon>
        <taxon>Gammaproteobacteria</taxon>
        <taxon>Legionellales</taxon>
        <taxon>Coxiellaceae</taxon>
        <taxon>Coxiella</taxon>
    </lineage>
</organism>